<feature type="domain" description="Bacterial repeat" evidence="3">
    <location>
        <begin position="205"/>
        <end position="261"/>
    </location>
</feature>
<evidence type="ECO:0000259" key="2">
    <source>
        <dbReference type="Pfam" id="PF15615"/>
    </source>
</evidence>
<proteinExistence type="predicted"/>
<dbReference type="RefSeq" id="WP_169071260.1">
    <property type="nucleotide sequence ID" value="NZ_SPMX01000056.1"/>
</dbReference>
<evidence type="ECO:0000313" key="4">
    <source>
        <dbReference type="EMBL" id="NMQ06836.1"/>
    </source>
</evidence>
<feature type="domain" description="Lcl C-terminal" evidence="1">
    <location>
        <begin position="284"/>
        <end position="406"/>
    </location>
</feature>
<evidence type="ECO:0000259" key="3">
    <source>
        <dbReference type="Pfam" id="PF18998"/>
    </source>
</evidence>
<dbReference type="Pfam" id="PF18998">
    <property type="entry name" value="Flg_new_2"/>
    <property type="match status" value="1"/>
</dbReference>
<organism evidence="4 5">
    <name type="scientific">Candidatus Accumulibacter contiguus</name>
    <dbReference type="NCBI Taxonomy" id="2954381"/>
    <lineage>
        <taxon>Bacteria</taxon>
        <taxon>Pseudomonadati</taxon>
        <taxon>Pseudomonadota</taxon>
        <taxon>Betaproteobacteria</taxon>
        <taxon>Candidatus Accumulibacter</taxon>
    </lineage>
</organism>
<dbReference type="Pfam" id="PF15615">
    <property type="entry name" value="TerB_C"/>
    <property type="match status" value="1"/>
</dbReference>
<dbReference type="Pfam" id="PF07603">
    <property type="entry name" value="Lcl_C"/>
    <property type="match status" value="2"/>
</dbReference>
<sequence length="579" mass="64414">MNTFGKISKRWRKTLAESDLPIPKPSIAGNAEQFRNASQHFMDNRDGTVTDMRTGLMWMRCALGQTWEGAACLGAADTFSWDEAVQLRHSFGGYDDWRLPEIDELRTILDRERSDPAIDTEAFPNTPSKCFWSCTPEHAFSRDGFRAWLVNFKIGDAGTLGNKNSRNVHVRCVRGGPSLVRFGLQTTIAGLGLGSVTVERQEHLGEADGSEGFPAGAVVILTAVPSGGAVFTGWSGACSSYDKSCTVLMDGHKSVIANFSPRPKFSPQPRCYDEHSNFLNRPGGTTIDKRTGLMWMRCALGQTWDGTTCVGKPDSYTWDQATTLQHRFAGFNDWRLPDIVELQGLVDRTRGKPAIDIKVFPKTPSTYFWSASHNADHPQFAWGVDFYDGKVSNLGRTFNDHVRLVRDTQSDRVDLSKPELAGTVERVERFEAADATLDTWLGRLEQWIEAPEQMQLLARYAIDLIKRNPSLLPAEVAELSALWLAGSAPAVTEPVMVKEVLPEPVPTFAEVLHWLACQQRVSFSDLRVRLLPLDLLPGAVIDQLNERALDLTGDIALEENDDEIIVFKEVLATVIANWE</sequence>
<reference evidence="4" key="1">
    <citation type="submission" date="2019-03" db="EMBL/GenBank/DDBJ databases">
        <title>Metabolic reconstructions from genomes of highly enriched 'Candidatus Accumulibacter' and 'Candidatus Competibacter' bioreactor populations.</title>
        <authorList>
            <person name="Annavajhala M.K."/>
            <person name="Welles L."/>
            <person name="Abbas B."/>
            <person name="Sorokin D."/>
            <person name="Park H."/>
            <person name="Van Loosdrecht M."/>
            <person name="Chandran K."/>
        </authorList>
    </citation>
    <scope>NUCLEOTIDE SEQUENCE</scope>
    <source>
        <strain evidence="4">SBR_L</strain>
    </source>
</reference>
<dbReference type="EMBL" id="SPMX01000056">
    <property type="protein sequence ID" value="NMQ06836.1"/>
    <property type="molecule type" value="Genomic_DNA"/>
</dbReference>
<dbReference type="Proteomes" id="UP000886469">
    <property type="component" value="Unassembled WGS sequence"/>
</dbReference>
<dbReference type="InterPro" id="IPR044060">
    <property type="entry name" value="Bacterial_rp_domain"/>
</dbReference>
<feature type="domain" description="Lcl C-terminal" evidence="1">
    <location>
        <begin position="47"/>
        <end position="174"/>
    </location>
</feature>
<feature type="domain" description="TerB-C" evidence="2">
    <location>
        <begin position="510"/>
        <end position="572"/>
    </location>
</feature>
<evidence type="ECO:0000313" key="5">
    <source>
        <dbReference type="Proteomes" id="UP000886469"/>
    </source>
</evidence>
<evidence type="ECO:0000259" key="1">
    <source>
        <dbReference type="Pfam" id="PF07603"/>
    </source>
</evidence>
<dbReference type="InterPro" id="IPR011460">
    <property type="entry name" value="Lcl_C"/>
</dbReference>
<protein>
    <submittedName>
        <fullName evidence="4">DUF1566 domain-containing protein</fullName>
    </submittedName>
</protein>
<dbReference type="PANTHER" id="PTHR35812:SF1">
    <property type="entry name" value="LIPOPROTEIN"/>
    <property type="match status" value="1"/>
</dbReference>
<dbReference type="PANTHER" id="PTHR35812">
    <property type="entry name" value="LIPOPROTEIN"/>
    <property type="match status" value="1"/>
</dbReference>
<dbReference type="InterPro" id="IPR028932">
    <property type="entry name" value="TerB-C"/>
</dbReference>
<keyword evidence="5" id="KW-1185">Reference proteome</keyword>
<comment type="caution">
    <text evidence="4">The sequence shown here is derived from an EMBL/GenBank/DDBJ whole genome shotgun (WGS) entry which is preliminary data.</text>
</comment>
<name>A0ABX1TED8_9PROT</name>
<gene>
    <name evidence="4" type="ORF">E4Q08_17070</name>
</gene>
<accession>A0ABX1TED8</accession>